<dbReference type="Proteomes" id="UP000694556">
    <property type="component" value="Chromosome 7"/>
</dbReference>
<dbReference type="InterPro" id="IPR036770">
    <property type="entry name" value="Ankyrin_rpt-contain_sf"/>
</dbReference>
<dbReference type="GO" id="GO:0005737">
    <property type="term" value="C:cytoplasm"/>
    <property type="evidence" value="ECO:0007669"/>
    <property type="project" value="TreeGrafter"/>
</dbReference>
<evidence type="ECO:0000313" key="7">
    <source>
        <dbReference type="Ensembl" id="ENSCMMP00000028071.1"/>
    </source>
</evidence>
<comment type="pathway">
    <text evidence="1">Protein modification; protein ubiquitination.</text>
</comment>
<dbReference type="PROSITE" id="PS50088">
    <property type="entry name" value="ANK_REPEAT"/>
    <property type="match status" value="4"/>
</dbReference>
<dbReference type="Pfam" id="PF12796">
    <property type="entry name" value="Ank_2"/>
    <property type="match status" value="2"/>
</dbReference>
<sequence length="568" mass="62930">MLWHYLNIISFPITPGQNRCSLLEGTSFPRMLFLQQSCSPCPGGGFIPLSVARRWQGGTGAALSHGGEERRGYEGGDICLAGCVRGRQQRAPWDERRMPAPRAGWQGAGQAGRERAELPSHHQPQKDLYRGSTGMDELPGPVREKVQISPKLDSEHPLRSLANKYYTALVNGDLKSLEVLTDRYYEDVNLVFEISKNEMEWQVKSQSSYGLSGLWSLEYKQELTTPLCIAASHGHTACLRHLLLRRADPNLAPGGHAPLHEACRGGHTDCVELLLEHKADPNLRSDEGLSPLHLCTTRGSLGCAKLLLRHGAAVDLPSEEAGETALHVAARHGLYDHAHLYLRHGARVDARSAREETAMGVLCSHAPSGNDDDLLRLCRLLAAHGADLDARDEGHRSPLHKACRAANAALARFLLRRGADVNAIDYDGISPLGCALQAAAFRRERRPHRAVQLLLNHGSQKIWPPAFAKVLKSCAAVPEIIEVLINSYSQIPISEKWAEVVPEEVMQQHRLFYESFFRLSGTVRCLQHLCRFAIRKKFGNKCHCLIPLLPVPKPLHDYLLLEPEGVVF</sequence>
<reference evidence="7" key="1">
    <citation type="submission" date="2018-09" db="EMBL/GenBank/DDBJ databases">
        <title>Common duck and Muscovy duck high density SNP chip.</title>
        <authorList>
            <person name="Vignal A."/>
            <person name="Thebault N."/>
            <person name="Warren W.C."/>
        </authorList>
    </citation>
    <scope>NUCLEOTIDE SEQUENCE [LARGE SCALE GENOMIC DNA]</scope>
</reference>
<dbReference type="InterPro" id="IPR001496">
    <property type="entry name" value="SOCS_box"/>
</dbReference>
<feature type="compositionally biased region" description="Basic and acidic residues" evidence="5">
    <location>
        <begin position="112"/>
        <end position="129"/>
    </location>
</feature>
<name>A0A8C3D4Z4_CAIMO</name>
<organism evidence="7 8">
    <name type="scientific">Cairina moschata</name>
    <name type="common">Muscovy duck</name>
    <dbReference type="NCBI Taxonomy" id="8855"/>
    <lineage>
        <taxon>Eukaryota</taxon>
        <taxon>Metazoa</taxon>
        <taxon>Chordata</taxon>
        <taxon>Craniata</taxon>
        <taxon>Vertebrata</taxon>
        <taxon>Euteleostomi</taxon>
        <taxon>Archelosauria</taxon>
        <taxon>Archosauria</taxon>
        <taxon>Dinosauria</taxon>
        <taxon>Saurischia</taxon>
        <taxon>Theropoda</taxon>
        <taxon>Coelurosauria</taxon>
        <taxon>Aves</taxon>
        <taxon>Neognathae</taxon>
        <taxon>Galloanserae</taxon>
        <taxon>Anseriformes</taxon>
        <taxon>Anatidae</taxon>
        <taxon>Anatinae</taxon>
        <taxon>Cairina</taxon>
    </lineage>
</organism>
<dbReference type="GO" id="GO:0035556">
    <property type="term" value="P:intracellular signal transduction"/>
    <property type="evidence" value="ECO:0007669"/>
    <property type="project" value="InterPro"/>
</dbReference>
<dbReference type="Pfam" id="PF00023">
    <property type="entry name" value="Ank"/>
    <property type="match status" value="2"/>
</dbReference>
<keyword evidence="8" id="KW-1185">Reference proteome</keyword>
<accession>A0A8C3D4Z4</accession>
<dbReference type="Pfam" id="PF07525">
    <property type="entry name" value="SOCS_box"/>
    <property type="match status" value="1"/>
</dbReference>
<keyword evidence="3 4" id="KW-0040">ANK repeat</keyword>
<dbReference type="GO" id="GO:0016567">
    <property type="term" value="P:protein ubiquitination"/>
    <property type="evidence" value="ECO:0007669"/>
    <property type="project" value="UniProtKB-UniPathway"/>
</dbReference>
<reference evidence="7" key="3">
    <citation type="submission" date="2025-09" db="UniProtKB">
        <authorList>
            <consortium name="Ensembl"/>
        </authorList>
    </citation>
    <scope>IDENTIFICATION</scope>
</reference>
<dbReference type="Gene3D" id="1.10.750.20">
    <property type="entry name" value="SOCS box"/>
    <property type="match status" value="1"/>
</dbReference>
<dbReference type="InterPro" id="IPR036036">
    <property type="entry name" value="SOCS_box-like_dom_sf"/>
</dbReference>
<reference evidence="7" key="2">
    <citation type="submission" date="2025-08" db="UniProtKB">
        <authorList>
            <consortium name="Ensembl"/>
        </authorList>
    </citation>
    <scope>IDENTIFICATION</scope>
</reference>
<dbReference type="SMART" id="SM00248">
    <property type="entry name" value="ANK"/>
    <property type="match status" value="7"/>
</dbReference>
<dbReference type="PANTHER" id="PTHR24198">
    <property type="entry name" value="ANKYRIN REPEAT AND PROTEIN KINASE DOMAIN-CONTAINING PROTEIN"/>
    <property type="match status" value="1"/>
</dbReference>
<feature type="repeat" description="ANK" evidence="4">
    <location>
        <begin position="254"/>
        <end position="286"/>
    </location>
</feature>
<dbReference type="UniPathway" id="UPA00143"/>
<evidence type="ECO:0000256" key="4">
    <source>
        <dbReference type="PROSITE-ProRule" id="PRU00023"/>
    </source>
</evidence>
<dbReference type="PANTHER" id="PTHR24198:SF173">
    <property type="entry name" value="ANKYRIN REPEAT AND SOCS BOX PROTEIN 10-RELATED"/>
    <property type="match status" value="1"/>
</dbReference>
<feature type="repeat" description="ANK" evidence="4">
    <location>
        <begin position="287"/>
        <end position="319"/>
    </location>
</feature>
<dbReference type="PROSITE" id="PS50225">
    <property type="entry name" value="SOCS"/>
    <property type="match status" value="1"/>
</dbReference>
<evidence type="ECO:0000256" key="1">
    <source>
        <dbReference type="ARBA" id="ARBA00004906"/>
    </source>
</evidence>
<protein>
    <submittedName>
        <fullName evidence="7">Ankyrin repeat and SOCS box containing 18</fullName>
    </submittedName>
</protein>
<evidence type="ECO:0000259" key="6">
    <source>
        <dbReference type="PROSITE" id="PS50225"/>
    </source>
</evidence>
<feature type="repeat" description="ANK" evidence="4">
    <location>
        <begin position="321"/>
        <end position="353"/>
    </location>
</feature>
<dbReference type="InterPro" id="IPR002110">
    <property type="entry name" value="Ankyrin_rpt"/>
</dbReference>
<feature type="repeat" description="ANK" evidence="4">
    <location>
        <begin position="394"/>
        <end position="426"/>
    </location>
</feature>
<dbReference type="Ensembl" id="ENSCMMT00000030618.1">
    <property type="protein sequence ID" value="ENSCMMP00000028071.1"/>
    <property type="gene ID" value="ENSCMMG00000017137.1"/>
</dbReference>
<dbReference type="PROSITE" id="PS50297">
    <property type="entry name" value="ANK_REP_REGION"/>
    <property type="match status" value="4"/>
</dbReference>
<feature type="domain" description="SOCS box" evidence="6">
    <location>
        <begin position="523"/>
        <end position="559"/>
    </location>
</feature>
<evidence type="ECO:0000256" key="2">
    <source>
        <dbReference type="ARBA" id="ARBA00022737"/>
    </source>
</evidence>
<dbReference type="Gene3D" id="1.25.40.20">
    <property type="entry name" value="Ankyrin repeat-containing domain"/>
    <property type="match status" value="3"/>
</dbReference>
<dbReference type="SUPFAM" id="SSF158235">
    <property type="entry name" value="SOCS box-like"/>
    <property type="match status" value="1"/>
</dbReference>
<dbReference type="SMART" id="SM00969">
    <property type="entry name" value="SOCS_box"/>
    <property type="match status" value="1"/>
</dbReference>
<dbReference type="FunFam" id="1.10.750.20:FF:000001">
    <property type="entry name" value="Ankyrin repeat and SOCS box containing 1"/>
    <property type="match status" value="1"/>
</dbReference>
<dbReference type="PRINTS" id="PR01415">
    <property type="entry name" value="ANKYRIN"/>
</dbReference>
<evidence type="ECO:0000256" key="3">
    <source>
        <dbReference type="ARBA" id="ARBA00023043"/>
    </source>
</evidence>
<dbReference type="CDD" id="cd03723">
    <property type="entry name" value="SOCS_ASB4_ASB18"/>
    <property type="match status" value="1"/>
</dbReference>
<evidence type="ECO:0000313" key="8">
    <source>
        <dbReference type="Proteomes" id="UP000694556"/>
    </source>
</evidence>
<dbReference type="SUPFAM" id="SSF48403">
    <property type="entry name" value="Ankyrin repeat"/>
    <property type="match status" value="1"/>
</dbReference>
<evidence type="ECO:0000256" key="5">
    <source>
        <dbReference type="SAM" id="MobiDB-lite"/>
    </source>
</evidence>
<proteinExistence type="predicted"/>
<dbReference type="AlphaFoldDB" id="A0A8C3D4Z4"/>
<keyword evidence="2" id="KW-0677">Repeat</keyword>
<feature type="region of interest" description="Disordered" evidence="5">
    <location>
        <begin position="91"/>
        <end position="140"/>
    </location>
</feature>